<dbReference type="AlphaFoldDB" id="A0A4Y2HQ55"/>
<proteinExistence type="predicted"/>
<keyword evidence="1" id="KW-0472">Membrane</keyword>
<comment type="caution">
    <text evidence="2">The sequence shown here is derived from an EMBL/GenBank/DDBJ whole genome shotgun (WGS) entry which is preliminary data.</text>
</comment>
<feature type="transmembrane region" description="Helical" evidence="1">
    <location>
        <begin position="76"/>
        <end position="101"/>
    </location>
</feature>
<evidence type="ECO:0000256" key="1">
    <source>
        <dbReference type="SAM" id="Phobius"/>
    </source>
</evidence>
<keyword evidence="1" id="KW-1133">Transmembrane helix</keyword>
<name>A0A4Y2HQ55_ARAVE</name>
<organism evidence="2 3">
    <name type="scientific">Araneus ventricosus</name>
    <name type="common">Orbweaver spider</name>
    <name type="synonym">Epeira ventricosa</name>
    <dbReference type="NCBI Taxonomy" id="182803"/>
    <lineage>
        <taxon>Eukaryota</taxon>
        <taxon>Metazoa</taxon>
        <taxon>Ecdysozoa</taxon>
        <taxon>Arthropoda</taxon>
        <taxon>Chelicerata</taxon>
        <taxon>Arachnida</taxon>
        <taxon>Araneae</taxon>
        <taxon>Araneomorphae</taxon>
        <taxon>Entelegynae</taxon>
        <taxon>Araneoidea</taxon>
        <taxon>Araneidae</taxon>
        <taxon>Araneus</taxon>
    </lineage>
</organism>
<protein>
    <submittedName>
        <fullName evidence="2">Uncharacterized protein</fullName>
    </submittedName>
</protein>
<dbReference type="Proteomes" id="UP000499080">
    <property type="component" value="Unassembled WGS sequence"/>
</dbReference>
<evidence type="ECO:0000313" key="3">
    <source>
        <dbReference type="Proteomes" id="UP000499080"/>
    </source>
</evidence>
<sequence>MYTLIGELRETRLARRLRYLKSPTAEIEIPCHLNPLRYAFGDLISVSSHFALPRMDGIILFPCGFGLGELGGEEPVWSSVFILFCLCCFVTGLLGFMGCFFTDGSLSASY</sequence>
<reference evidence="2 3" key="1">
    <citation type="journal article" date="2019" name="Sci. Rep.">
        <title>Orb-weaving spider Araneus ventricosus genome elucidates the spidroin gene catalogue.</title>
        <authorList>
            <person name="Kono N."/>
            <person name="Nakamura H."/>
            <person name="Ohtoshi R."/>
            <person name="Moran D.A.P."/>
            <person name="Shinohara A."/>
            <person name="Yoshida Y."/>
            <person name="Fujiwara M."/>
            <person name="Mori M."/>
            <person name="Tomita M."/>
            <person name="Arakawa K."/>
        </authorList>
    </citation>
    <scope>NUCLEOTIDE SEQUENCE [LARGE SCALE GENOMIC DNA]</scope>
</reference>
<evidence type="ECO:0000313" key="2">
    <source>
        <dbReference type="EMBL" id="GBM67380.1"/>
    </source>
</evidence>
<keyword evidence="3" id="KW-1185">Reference proteome</keyword>
<dbReference type="EMBL" id="BGPR01002080">
    <property type="protein sequence ID" value="GBM67380.1"/>
    <property type="molecule type" value="Genomic_DNA"/>
</dbReference>
<accession>A0A4Y2HQ55</accession>
<gene>
    <name evidence="2" type="ORF">AVEN_169607_1</name>
</gene>
<keyword evidence="1" id="KW-0812">Transmembrane</keyword>